<evidence type="ECO:0000313" key="1">
    <source>
        <dbReference type="EMBL" id="SMC95952.1"/>
    </source>
</evidence>
<sequence length="59" mass="6567">MEAKIIETMKNAGKPLRPGEIAKTLDMDSKEVSKIIGKLKKTGDVISPKRCYYSLPEQS</sequence>
<name>A0A1W2DFQ3_9BACT</name>
<dbReference type="SUPFAM" id="SSF46785">
    <property type="entry name" value="Winged helix' DNA-binding domain"/>
    <property type="match status" value="1"/>
</dbReference>
<dbReference type="InterPro" id="IPR036390">
    <property type="entry name" value="WH_DNA-bd_sf"/>
</dbReference>
<protein>
    <recommendedName>
        <fullName evidence="3">Transcriptional regulator</fullName>
    </recommendedName>
</protein>
<dbReference type="EMBL" id="FWXY01000017">
    <property type="protein sequence ID" value="SMC95952.1"/>
    <property type="molecule type" value="Genomic_DNA"/>
</dbReference>
<accession>A0A1W2DFQ3</accession>
<dbReference type="Proteomes" id="UP000192418">
    <property type="component" value="Unassembled WGS sequence"/>
</dbReference>
<evidence type="ECO:0008006" key="3">
    <source>
        <dbReference type="Google" id="ProtNLM"/>
    </source>
</evidence>
<dbReference type="InterPro" id="IPR036388">
    <property type="entry name" value="WH-like_DNA-bd_sf"/>
</dbReference>
<dbReference type="STRING" id="1121400.SAMN02746065_11736"/>
<evidence type="ECO:0000313" key="2">
    <source>
        <dbReference type="Proteomes" id="UP000192418"/>
    </source>
</evidence>
<dbReference type="AlphaFoldDB" id="A0A1W2DFQ3"/>
<proteinExistence type="predicted"/>
<dbReference type="OrthoDB" id="15623at2"/>
<keyword evidence="2" id="KW-1185">Reference proteome</keyword>
<dbReference type="Gene3D" id="1.10.10.10">
    <property type="entry name" value="Winged helix-like DNA-binding domain superfamily/Winged helix DNA-binding domain"/>
    <property type="match status" value="1"/>
</dbReference>
<dbReference type="RefSeq" id="WP_084070217.1">
    <property type="nucleotide sequence ID" value="NZ_FWXY01000017.1"/>
</dbReference>
<organism evidence="1 2">
    <name type="scientific">Desulfocicer vacuolatum DSM 3385</name>
    <dbReference type="NCBI Taxonomy" id="1121400"/>
    <lineage>
        <taxon>Bacteria</taxon>
        <taxon>Pseudomonadati</taxon>
        <taxon>Thermodesulfobacteriota</taxon>
        <taxon>Desulfobacteria</taxon>
        <taxon>Desulfobacterales</taxon>
        <taxon>Desulfobacteraceae</taxon>
        <taxon>Desulfocicer</taxon>
    </lineage>
</organism>
<reference evidence="1 2" key="1">
    <citation type="submission" date="2017-04" db="EMBL/GenBank/DDBJ databases">
        <authorList>
            <person name="Afonso C.L."/>
            <person name="Miller P.J."/>
            <person name="Scott M.A."/>
            <person name="Spackman E."/>
            <person name="Goraichik I."/>
            <person name="Dimitrov K.M."/>
            <person name="Suarez D.L."/>
            <person name="Swayne D.E."/>
        </authorList>
    </citation>
    <scope>NUCLEOTIDE SEQUENCE [LARGE SCALE GENOMIC DNA]</scope>
    <source>
        <strain evidence="1 2">DSM 3385</strain>
    </source>
</reference>
<gene>
    <name evidence="1" type="ORF">SAMN02746065_11736</name>
</gene>